<dbReference type="GO" id="GO:0005634">
    <property type="term" value="C:nucleus"/>
    <property type="evidence" value="ECO:0007669"/>
    <property type="project" value="UniProtKB-SubCell"/>
</dbReference>
<feature type="non-terminal residue" evidence="6">
    <location>
        <position position="147"/>
    </location>
</feature>
<dbReference type="RefSeq" id="XP_009055977.1">
    <property type="nucleotide sequence ID" value="XM_009057729.1"/>
</dbReference>
<protein>
    <recommendedName>
        <fullName evidence="5">Runt domain-containing protein</fullName>
    </recommendedName>
</protein>
<dbReference type="GO" id="GO:0000978">
    <property type="term" value="F:RNA polymerase II cis-regulatory region sequence-specific DNA binding"/>
    <property type="evidence" value="ECO:0007669"/>
    <property type="project" value="TreeGrafter"/>
</dbReference>
<dbReference type="GeneID" id="20253089"/>
<dbReference type="Pfam" id="PF00853">
    <property type="entry name" value="Runt"/>
    <property type="match status" value="1"/>
</dbReference>
<keyword evidence="4" id="KW-0539">Nucleus</keyword>
<sequence>DAHSAMGDVFPGDRPLSSILGEHPGELVRTGSPNFVCSVLPSHWRSNKTLPVAFKVVSLGDVKDGTKVIIRAGNDENFCGEIRNYTAYMKNRVAKFNDLRFVGRSGRGKTFTLTITVSSNPPQIASYNKAIKVTVDGPREPRCKTSK</sequence>
<dbReference type="CTD" id="20253089"/>
<dbReference type="InterPro" id="IPR000040">
    <property type="entry name" value="AML1_Runt"/>
</dbReference>
<dbReference type="OMA" id="TSIMKNQ"/>
<feature type="non-terminal residue" evidence="6">
    <location>
        <position position="1"/>
    </location>
</feature>
<evidence type="ECO:0000313" key="6">
    <source>
        <dbReference type="EMBL" id="ESO93278.1"/>
    </source>
</evidence>
<dbReference type="InterPro" id="IPR013524">
    <property type="entry name" value="Runt_dom"/>
</dbReference>
<keyword evidence="7" id="KW-1185">Reference proteome</keyword>
<dbReference type="InterPro" id="IPR012346">
    <property type="entry name" value="p53/RUNT-type_TF_DNA-bd_sf"/>
</dbReference>
<dbReference type="HOGENOM" id="CLU_032910_1_2_1"/>
<evidence type="ECO:0000256" key="2">
    <source>
        <dbReference type="ARBA" id="ARBA00023015"/>
    </source>
</evidence>
<dbReference type="STRING" id="225164.V3ZPE0"/>
<dbReference type="PRINTS" id="PR00967">
    <property type="entry name" value="ONCOGENEAML1"/>
</dbReference>
<dbReference type="GO" id="GO:0000981">
    <property type="term" value="F:DNA-binding transcription factor activity, RNA polymerase II-specific"/>
    <property type="evidence" value="ECO:0007669"/>
    <property type="project" value="TreeGrafter"/>
</dbReference>
<dbReference type="SUPFAM" id="SSF49417">
    <property type="entry name" value="p53-like transcription factors"/>
    <property type="match status" value="1"/>
</dbReference>
<keyword evidence="3" id="KW-0804">Transcription</keyword>
<dbReference type="Gene3D" id="2.60.40.720">
    <property type="match status" value="1"/>
</dbReference>
<evidence type="ECO:0000256" key="1">
    <source>
        <dbReference type="ARBA" id="ARBA00004123"/>
    </source>
</evidence>
<organism evidence="6 7">
    <name type="scientific">Lottia gigantea</name>
    <name type="common">Giant owl limpet</name>
    <dbReference type="NCBI Taxonomy" id="225164"/>
    <lineage>
        <taxon>Eukaryota</taxon>
        <taxon>Metazoa</taxon>
        <taxon>Spiralia</taxon>
        <taxon>Lophotrochozoa</taxon>
        <taxon>Mollusca</taxon>
        <taxon>Gastropoda</taxon>
        <taxon>Patellogastropoda</taxon>
        <taxon>Lottioidea</taxon>
        <taxon>Lottiidae</taxon>
        <taxon>Lottia</taxon>
    </lineage>
</organism>
<dbReference type="Proteomes" id="UP000030746">
    <property type="component" value="Unassembled WGS sequence"/>
</dbReference>
<name>V3ZPE0_LOTGI</name>
<dbReference type="EMBL" id="KB201931">
    <property type="protein sequence ID" value="ESO93278.1"/>
    <property type="molecule type" value="Genomic_DNA"/>
</dbReference>
<reference evidence="6 7" key="1">
    <citation type="journal article" date="2013" name="Nature">
        <title>Insights into bilaterian evolution from three spiralian genomes.</title>
        <authorList>
            <person name="Simakov O."/>
            <person name="Marletaz F."/>
            <person name="Cho S.J."/>
            <person name="Edsinger-Gonzales E."/>
            <person name="Havlak P."/>
            <person name="Hellsten U."/>
            <person name="Kuo D.H."/>
            <person name="Larsson T."/>
            <person name="Lv J."/>
            <person name="Arendt D."/>
            <person name="Savage R."/>
            <person name="Osoegawa K."/>
            <person name="de Jong P."/>
            <person name="Grimwood J."/>
            <person name="Chapman J.A."/>
            <person name="Shapiro H."/>
            <person name="Aerts A."/>
            <person name="Otillar R.P."/>
            <person name="Terry A.Y."/>
            <person name="Boore J.L."/>
            <person name="Grigoriev I.V."/>
            <person name="Lindberg D.R."/>
            <person name="Seaver E.C."/>
            <person name="Weisblat D.A."/>
            <person name="Putnam N.H."/>
            <person name="Rokhsar D.S."/>
        </authorList>
    </citation>
    <scope>NUCLEOTIDE SEQUENCE [LARGE SCALE GENOMIC DNA]</scope>
</reference>
<dbReference type="KEGG" id="lgi:LOTGIDRAFT_96224"/>
<dbReference type="InterPro" id="IPR008967">
    <property type="entry name" value="p53-like_TF_DNA-bd_sf"/>
</dbReference>
<accession>V3ZPE0</accession>
<dbReference type="PROSITE" id="PS51062">
    <property type="entry name" value="RUNT"/>
    <property type="match status" value="1"/>
</dbReference>
<dbReference type="PANTHER" id="PTHR11950:SF31">
    <property type="entry name" value="SEGMENTATION PROTEIN RUNT"/>
    <property type="match status" value="1"/>
</dbReference>
<evidence type="ECO:0000256" key="3">
    <source>
        <dbReference type="ARBA" id="ARBA00023163"/>
    </source>
</evidence>
<dbReference type="GO" id="GO:0005524">
    <property type="term" value="F:ATP binding"/>
    <property type="evidence" value="ECO:0007669"/>
    <property type="project" value="InterPro"/>
</dbReference>
<dbReference type="PANTHER" id="PTHR11950">
    <property type="entry name" value="RUNT RELATED"/>
    <property type="match status" value="1"/>
</dbReference>
<comment type="subcellular location">
    <subcellularLocation>
        <location evidence="1">Nucleus</location>
    </subcellularLocation>
</comment>
<dbReference type="FunFam" id="2.60.40.720:FF:000001">
    <property type="entry name" value="Runt-related transcription factor"/>
    <property type="match status" value="1"/>
</dbReference>
<gene>
    <name evidence="6" type="ORF">LOTGIDRAFT_96224</name>
</gene>
<proteinExistence type="predicted"/>
<evidence type="ECO:0000313" key="7">
    <source>
        <dbReference type="Proteomes" id="UP000030746"/>
    </source>
</evidence>
<evidence type="ECO:0000259" key="5">
    <source>
        <dbReference type="PROSITE" id="PS51062"/>
    </source>
</evidence>
<evidence type="ECO:0000256" key="4">
    <source>
        <dbReference type="ARBA" id="ARBA00023242"/>
    </source>
</evidence>
<dbReference type="OrthoDB" id="10029800at2759"/>
<dbReference type="AlphaFoldDB" id="V3ZPE0"/>
<feature type="domain" description="Runt" evidence="5">
    <location>
        <begin position="15"/>
        <end position="143"/>
    </location>
</feature>
<keyword evidence="2" id="KW-0805">Transcription regulation</keyword>